<dbReference type="EMBL" id="CP017887">
    <property type="protein sequence ID" value="APC19576.1"/>
    <property type="molecule type" value="Genomic_DNA"/>
</dbReference>
<organism evidence="1 2">
    <name type="scientific">Pseudomonas frederiksbergensis</name>
    <dbReference type="NCBI Taxonomy" id="104087"/>
    <lineage>
        <taxon>Bacteria</taxon>
        <taxon>Pseudomonadati</taxon>
        <taxon>Pseudomonadota</taxon>
        <taxon>Gammaproteobacteria</taxon>
        <taxon>Pseudomonadales</taxon>
        <taxon>Pseudomonadaceae</taxon>
        <taxon>Pseudomonas</taxon>
    </lineage>
</organism>
<sequence>MAYISLRVDFSTNDECNFCGNRLRSGKVRILVDDEGREVQAGPVCAKNNSVNPKEKIPDLTAAAFEGDEPELTRGGPGGQATAAASVIGEVSRGATNKEEIQRRMAECYLLLRVEKLGDFRDMKFERLVTLAEKLRGAVLADGDYRYLNNLMAKVQTVRPEVSIKNLQAIYACNYWINYFLAKESSDFISDLKRSLHRDLALTPGQVEALNKWFKNRPGMLSIKPDAFAFNPAERRKQSKQSE</sequence>
<geneLocation type="plasmid" evidence="1">
    <name>unnamed1</name>
</geneLocation>
<gene>
    <name evidence="1" type="ORF">BLL42_28090</name>
</gene>
<name>A0A1J0EUT7_9PSED</name>
<dbReference type="RefSeq" id="WP_071556071.1">
    <property type="nucleotide sequence ID" value="NZ_CP017887.1"/>
</dbReference>
<dbReference type="Proteomes" id="UP000182567">
    <property type="component" value="Plasmid unnamed1"/>
</dbReference>
<evidence type="ECO:0000313" key="2">
    <source>
        <dbReference type="Proteomes" id="UP000182567"/>
    </source>
</evidence>
<dbReference type="OrthoDB" id="6915431at2"/>
<dbReference type="AlphaFoldDB" id="A0A1J0EUT7"/>
<accession>A0A1J0EUT7</accession>
<reference evidence="2" key="1">
    <citation type="submission" date="2016-10" db="EMBL/GenBank/DDBJ databases">
        <title>Pseudomonas frederiksbergensis ERGS4:02 complete genome.</title>
        <authorList>
            <person name="Kumar R."/>
            <person name="Acharya V."/>
            <person name="Singh D."/>
        </authorList>
    </citation>
    <scope>NUCLEOTIDE SEQUENCE [LARGE SCALE GENOMIC DNA]</scope>
    <source>
        <strain evidence="2">ERGS4:02</strain>
        <plasmid evidence="2">Plasmid unnamed1</plasmid>
    </source>
</reference>
<protein>
    <submittedName>
        <fullName evidence="1">Uncharacterized protein</fullName>
    </submittedName>
</protein>
<evidence type="ECO:0000313" key="1">
    <source>
        <dbReference type="EMBL" id="APC19576.1"/>
    </source>
</evidence>
<proteinExistence type="predicted"/>
<dbReference type="GeneID" id="46912140"/>
<keyword evidence="1" id="KW-0614">Plasmid</keyword>